<evidence type="ECO:0000313" key="2">
    <source>
        <dbReference type="Proteomes" id="UP001589683"/>
    </source>
</evidence>
<name>A0ABV5JIX3_9RHOB</name>
<sequence length="186" mass="19132">MNKTWIIAALLAAAGVGGYAYYQSNAPVSEVMESDSGEVETPAALEEASEAAGEAVETVTESVTEAVEEPTEAVETTTEAVTETATEAVETATETVTETATEAAETATEAVTDTTTEAAVEMATEPMVDAALTAEGFDAAKVIEMIDGSDLGVIQKTTMSALVEQASEDPDLVESVLTQVKEALGL</sequence>
<comment type="caution">
    <text evidence="1">The sequence shown here is derived from an EMBL/GenBank/DDBJ whole genome shotgun (WGS) entry which is preliminary data.</text>
</comment>
<dbReference type="EMBL" id="JBHMEA010000049">
    <property type="protein sequence ID" value="MFB9233411.1"/>
    <property type="molecule type" value="Genomic_DNA"/>
</dbReference>
<organism evidence="1 2">
    <name type="scientific">Pseudohalocynthiibacter aestuariivivens</name>
    <dbReference type="NCBI Taxonomy" id="1591409"/>
    <lineage>
        <taxon>Bacteria</taxon>
        <taxon>Pseudomonadati</taxon>
        <taxon>Pseudomonadota</taxon>
        <taxon>Alphaproteobacteria</taxon>
        <taxon>Rhodobacterales</taxon>
        <taxon>Paracoccaceae</taxon>
        <taxon>Pseudohalocynthiibacter</taxon>
    </lineage>
</organism>
<dbReference type="Proteomes" id="UP001589683">
    <property type="component" value="Unassembled WGS sequence"/>
</dbReference>
<accession>A0ABV5JIX3</accession>
<protein>
    <recommendedName>
        <fullName evidence="3">Translation initiation factor 3</fullName>
    </recommendedName>
</protein>
<proteinExistence type="predicted"/>
<dbReference type="RefSeq" id="WP_213888330.1">
    <property type="nucleotide sequence ID" value="NZ_JAGFNU010000003.1"/>
</dbReference>
<gene>
    <name evidence="1" type="ORF">ACFFUT_16585</name>
</gene>
<evidence type="ECO:0000313" key="1">
    <source>
        <dbReference type="EMBL" id="MFB9233411.1"/>
    </source>
</evidence>
<keyword evidence="2" id="KW-1185">Reference proteome</keyword>
<evidence type="ECO:0008006" key="3">
    <source>
        <dbReference type="Google" id="ProtNLM"/>
    </source>
</evidence>
<reference evidence="1 2" key="1">
    <citation type="submission" date="2024-09" db="EMBL/GenBank/DDBJ databases">
        <authorList>
            <person name="Sun Q."/>
            <person name="Mori K."/>
        </authorList>
    </citation>
    <scope>NUCLEOTIDE SEQUENCE [LARGE SCALE GENOMIC DNA]</scope>
    <source>
        <strain evidence="1 2">CECT 8726</strain>
    </source>
</reference>